<feature type="compositionally biased region" description="Basic and acidic residues" evidence="1">
    <location>
        <begin position="29"/>
        <end position="40"/>
    </location>
</feature>
<dbReference type="EMBL" id="SPOI01000109">
    <property type="protein sequence ID" value="TIB37161.1"/>
    <property type="molecule type" value="Genomic_DNA"/>
</dbReference>
<sequence length="173" mass="19479">MVVIVGYQPPFRIILEMVSNRGNRNTSDVIHRQPLHDKTAGNRGVGSEESGECADKTPPTLATRQTKKPSAKKTQKHHASLTKENLKRHTRSMSTSGSAWGSGSVYGNNVTKVTAAATHLSEVSPPPSPPHKTKRKMRNRDRYKAQLTPRKLKRIREFKEIDEWQLSEELVLF</sequence>
<dbReference type="AlphaFoldDB" id="A0A4T0JAD4"/>
<gene>
    <name evidence="2" type="ORF">E3P86_02280</name>
</gene>
<accession>A0A4T0JAD4</accession>
<evidence type="ECO:0000313" key="3">
    <source>
        <dbReference type="Proteomes" id="UP000310689"/>
    </source>
</evidence>
<feature type="compositionally biased region" description="Basic residues" evidence="1">
    <location>
        <begin position="131"/>
        <end position="141"/>
    </location>
</feature>
<protein>
    <submittedName>
        <fullName evidence="2">Uncharacterized protein</fullName>
    </submittedName>
</protein>
<dbReference type="Proteomes" id="UP000310689">
    <property type="component" value="Unassembled WGS sequence"/>
</dbReference>
<feature type="region of interest" description="Disordered" evidence="1">
    <location>
        <begin position="118"/>
        <end position="144"/>
    </location>
</feature>
<reference evidence="2 3" key="1">
    <citation type="submission" date="2019-03" db="EMBL/GenBank/DDBJ databases">
        <title>Sequencing 23 genomes of Wallemia ichthyophaga.</title>
        <authorList>
            <person name="Gostincar C."/>
        </authorList>
    </citation>
    <scope>NUCLEOTIDE SEQUENCE [LARGE SCALE GENOMIC DNA]</scope>
    <source>
        <strain evidence="2 3">EXF-6200</strain>
    </source>
</reference>
<organism evidence="2 3">
    <name type="scientific">Wallemia ichthyophaga</name>
    <dbReference type="NCBI Taxonomy" id="245174"/>
    <lineage>
        <taxon>Eukaryota</taxon>
        <taxon>Fungi</taxon>
        <taxon>Dikarya</taxon>
        <taxon>Basidiomycota</taxon>
        <taxon>Wallemiomycotina</taxon>
        <taxon>Wallemiomycetes</taxon>
        <taxon>Wallemiales</taxon>
        <taxon>Wallemiaceae</taxon>
        <taxon>Wallemia</taxon>
    </lineage>
</organism>
<feature type="compositionally biased region" description="Basic residues" evidence="1">
    <location>
        <begin position="65"/>
        <end position="91"/>
    </location>
</feature>
<comment type="caution">
    <text evidence="2">The sequence shown here is derived from an EMBL/GenBank/DDBJ whole genome shotgun (WGS) entry which is preliminary data.</text>
</comment>
<feature type="region of interest" description="Disordered" evidence="1">
    <location>
        <begin position="24"/>
        <end position="101"/>
    </location>
</feature>
<proteinExistence type="predicted"/>
<feature type="compositionally biased region" description="Polar residues" evidence="1">
    <location>
        <begin position="92"/>
        <end position="101"/>
    </location>
</feature>
<name>A0A4T0JAD4_WALIC</name>
<evidence type="ECO:0000256" key="1">
    <source>
        <dbReference type="SAM" id="MobiDB-lite"/>
    </source>
</evidence>
<evidence type="ECO:0000313" key="2">
    <source>
        <dbReference type="EMBL" id="TIB37161.1"/>
    </source>
</evidence>